<dbReference type="OrthoDB" id="100006at2759"/>
<dbReference type="GO" id="GO:0007189">
    <property type="term" value="P:adenylate cyclase-activating G protein-coupled receptor signaling pathway"/>
    <property type="evidence" value="ECO:0007669"/>
    <property type="project" value="TreeGrafter"/>
</dbReference>
<evidence type="ECO:0000256" key="4">
    <source>
        <dbReference type="ARBA" id="ARBA00023136"/>
    </source>
</evidence>
<feature type="transmembrane region" description="Helical" evidence="5">
    <location>
        <begin position="24"/>
        <end position="47"/>
    </location>
</feature>
<dbReference type="InParanoid" id="A0A1X7V3U0"/>
<dbReference type="GO" id="GO:0005886">
    <property type="term" value="C:plasma membrane"/>
    <property type="evidence" value="ECO:0007669"/>
    <property type="project" value="TreeGrafter"/>
</dbReference>
<evidence type="ECO:0000256" key="1">
    <source>
        <dbReference type="ARBA" id="ARBA00004141"/>
    </source>
</evidence>
<dbReference type="PANTHER" id="PTHR23112">
    <property type="entry name" value="G PROTEIN-COUPLED RECEPTOR 157-RELATED"/>
    <property type="match status" value="1"/>
</dbReference>
<evidence type="ECO:0000313" key="6">
    <source>
        <dbReference type="EnsemblMetazoa" id="Aqu2.1.34222_001"/>
    </source>
</evidence>
<sequence length="347" mass="39412">MSSSTSGPNGTECSDTNTFRHLAIMNIVAGGISVLVSLTLILCLIYLKKYHFHPQRLVMYLNITICFHGLTSILQFHPLIVSNVSENTGYCKFIGLLGVYSEHLQLFIVTWIVVDMFVMSSFQFYARRVFEVLEVLTTLIVPLLYVWIPLPLGMYGPTGALCEITYVNISECKEEKNGVILITFLCFVPQFLALFLVIVFYIASHVNLHREKQKYTGIYDPQEKPRIEGLMKKLRVLQAYPFIYFGFELIVIIYIIVDINIVQILHPYVQSIPIIALNIQGLALSLAYIFDSKTCSRIALSFRYKVAAMRSNRSDSIITYNASGMYVEFQESLVKKGSLPSYLKGVN</sequence>
<feature type="transmembrane region" description="Helical" evidence="5">
    <location>
        <begin position="93"/>
        <end position="117"/>
    </location>
</feature>
<keyword evidence="4 5" id="KW-0472">Membrane</keyword>
<reference evidence="6" key="1">
    <citation type="submission" date="2017-05" db="UniProtKB">
        <authorList>
            <consortium name="EnsemblMetazoa"/>
        </authorList>
    </citation>
    <scope>IDENTIFICATION</scope>
</reference>
<dbReference type="EnsemblMetazoa" id="Aqu2.1.34222_001">
    <property type="protein sequence ID" value="Aqu2.1.34222_001"/>
    <property type="gene ID" value="Aqu2.1.34222"/>
</dbReference>
<keyword evidence="2 5" id="KW-0812">Transmembrane</keyword>
<evidence type="ECO:0000256" key="3">
    <source>
        <dbReference type="ARBA" id="ARBA00022989"/>
    </source>
</evidence>
<dbReference type="STRING" id="400682.A0A1X7V3U0"/>
<dbReference type="Gene3D" id="1.20.1070.10">
    <property type="entry name" value="Rhodopsin 7-helix transmembrane proteins"/>
    <property type="match status" value="1"/>
</dbReference>
<evidence type="ECO:0000256" key="2">
    <source>
        <dbReference type="ARBA" id="ARBA00022692"/>
    </source>
</evidence>
<protein>
    <recommendedName>
        <fullName evidence="7">G-protein coupled receptors family 1 profile domain-containing protein</fullName>
    </recommendedName>
</protein>
<feature type="transmembrane region" description="Helical" evidence="5">
    <location>
        <begin position="59"/>
        <end position="81"/>
    </location>
</feature>
<feature type="transmembrane region" description="Helical" evidence="5">
    <location>
        <begin position="129"/>
        <end position="148"/>
    </location>
</feature>
<proteinExistence type="predicted"/>
<dbReference type="PANTHER" id="PTHR23112:SF0">
    <property type="entry name" value="TRANSMEMBRANE PROTEIN 116"/>
    <property type="match status" value="1"/>
</dbReference>
<keyword evidence="3 5" id="KW-1133">Transmembrane helix</keyword>
<accession>A0A1X7V3U0</accession>
<dbReference type="GO" id="GO:0004930">
    <property type="term" value="F:G protein-coupled receptor activity"/>
    <property type="evidence" value="ECO:0007669"/>
    <property type="project" value="TreeGrafter"/>
</dbReference>
<name>A0A1X7V3U0_AMPQE</name>
<feature type="transmembrane region" description="Helical" evidence="5">
    <location>
        <begin position="242"/>
        <end position="265"/>
    </location>
</feature>
<dbReference type="AlphaFoldDB" id="A0A1X7V3U0"/>
<organism evidence="6">
    <name type="scientific">Amphimedon queenslandica</name>
    <name type="common">Sponge</name>
    <dbReference type="NCBI Taxonomy" id="400682"/>
    <lineage>
        <taxon>Eukaryota</taxon>
        <taxon>Metazoa</taxon>
        <taxon>Porifera</taxon>
        <taxon>Demospongiae</taxon>
        <taxon>Heteroscleromorpha</taxon>
        <taxon>Haplosclerida</taxon>
        <taxon>Niphatidae</taxon>
        <taxon>Amphimedon</taxon>
    </lineage>
</organism>
<feature type="transmembrane region" description="Helical" evidence="5">
    <location>
        <begin position="179"/>
        <end position="203"/>
    </location>
</feature>
<evidence type="ECO:0008006" key="7">
    <source>
        <dbReference type="Google" id="ProtNLM"/>
    </source>
</evidence>
<evidence type="ECO:0000256" key="5">
    <source>
        <dbReference type="SAM" id="Phobius"/>
    </source>
</evidence>
<feature type="transmembrane region" description="Helical" evidence="5">
    <location>
        <begin position="271"/>
        <end position="290"/>
    </location>
</feature>
<comment type="subcellular location">
    <subcellularLocation>
        <location evidence="1">Membrane</location>
        <topology evidence="1">Multi-pass membrane protein</topology>
    </subcellularLocation>
</comment>